<protein>
    <submittedName>
        <fullName evidence="3">Uncharacterized protein</fullName>
    </submittedName>
</protein>
<feature type="coiled-coil region" evidence="1">
    <location>
        <begin position="537"/>
        <end position="585"/>
    </location>
</feature>
<dbReference type="AlphaFoldDB" id="A0AA88NEL5"/>
<reference evidence="3" key="1">
    <citation type="submission" date="2023-07" db="EMBL/GenBank/DDBJ databases">
        <title>Chromosome-level Genome Assembly of Striped Snakehead (Channa striata).</title>
        <authorList>
            <person name="Liu H."/>
        </authorList>
    </citation>
    <scope>NUCLEOTIDE SEQUENCE</scope>
    <source>
        <strain evidence="3">Gz</strain>
        <tissue evidence="3">Muscle</tissue>
    </source>
</reference>
<name>A0AA88NEL5_CHASR</name>
<evidence type="ECO:0000256" key="2">
    <source>
        <dbReference type="SAM" id="MobiDB-lite"/>
    </source>
</evidence>
<sequence length="717" mass="82671">MESENQTEPQSSTSNTGYIFSNEDYLSTLIRSNAHLRDELEESRRKQHQSNCQLVAAKRTICELRSQLEETRGDSGRNLTSLVPKLDMAEQRAKAAADVSTVESTKPCQAVEMDLSSLVQQLQKAHRNLGVCTVKRQSRADNTKDCDQEHSEKVQVLKNGIMNLGVKLQQEKVTLLKKAIALVPCNTEGQGNKNWSAQAEDLEKVNLQIQKINLELLQQALCLQSGGYQKKAPPKHHWIRVHKDQEQQTEQLETTAERQFEQGQENVYERVTDDQKEIAALQLKDKLHAEVDLKVEMKTTELELEAELHRKTLMLEETKSQVLKHHDDQEPQVDQSNETTERKAGRGQRNSCEEADKKQEDKEALLSEIQLLEERLTVEEANNQTNTQDPKSELLKKVDAVKEVGLKVHLLQKELLRISEEAQAQMIQVDHLKKVNKAISAQRRRAEELLQVRFKQWQEERSSLITAIQELHELLYRKQLYWSKQERDMVARLEHLEKRMAERLGKKSKKRRSWLDQGQQQPSTGDTGYFFTYEDYLSTLIRSNDRLRDELEERQRKLLLSDYQLEAAKRCIIELRNQLEEARGDSDKNLTRAKATADLSTVESTNPCQAVEMDLPTLVQQLQKAHRNLEVCTAKLQSSAASTEDCDQEYSEKVQVLKNGIMNLGVKLQQEKVTLLKKAITLVPCNTEAKATRPEDSLLKRQITRQRPRTWRKRTRL</sequence>
<evidence type="ECO:0000313" key="3">
    <source>
        <dbReference type="EMBL" id="KAK2857042.1"/>
    </source>
</evidence>
<dbReference type="EMBL" id="JAUPFM010000003">
    <property type="protein sequence ID" value="KAK2857042.1"/>
    <property type="molecule type" value="Genomic_DNA"/>
</dbReference>
<evidence type="ECO:0000256" key="1">
    <source>
        <dbReference type="SAM" id="Coils"/>
    </source>
</evidence>
<evidence type="ECO:0000313" key="4">
    <source>
        <dbReference type="Proteomes" id="UP001187415"/>
    </source>
</evidence>
<gene>
    <name evidence="3" type="ORF">Q5P01_005777</name>
</gene>
<organism evidence="3 4">
    <name type="scientific">Channa striata</name>
    <name type="common">Snakehead murrel</name>
    <name type="synonym">Ophicephalus striatus</name>
    <dbReference type="NCBI Taxonomy" id="64152"/>
    <lineage>
        <taxon>Eukaryota</taxon>
        <taxon>Metazoa</taxon>
        <taxon>Chordata</taxon>
        <taxon>Craniata</taxon>
        <taxon>Vertebrata</taxon>
        <taxon>Euteleostomi</taxon>
        <taxon>Actinopterygii</taxon>
        <taxon>Neopterygii</taxon>
        <taxon>Teleostei</taxon>
        <taxon>Neoteleostei</taxon>
        <taxon>Acanthomorphata</taxon>
        <taxon>Anabantaria</taxon>
        <taxon>Anabantiformes</taxon>
        <taxon>Channoidei</taxon>
        <taxon>Channidae</taxon>
        <taxon>Channa</taxon>
    </lineage>
</organism>
<proteinExistence type="predicted"/>
<dbReference type="Proteomes" id="UP001187415">
    <property type="component" value="Unassembled WGS sequence"/>
</dbReference>
<accession>A0AA88NEL5</accession>
<keyword evidence="1" id="KW-0175">Coiled coil</keyword>
<feature type="region of interest" description="Disordered" evidence="2">
    <location>
        <begin position="322"/>
        <end position="361"/>
    </location>
</feature>
<comment type="caution">
    <text evidence="3">The sequence shown here is derived from an EMBL/GenBank/DDBJ whole genome shotgun (WGS) entry which is preliminary data.</text>
</comment>
<keyword evidence="4" id="KW-1185">Reference proteome</keyword>
<feature type="compositionally biased region" description="Basic and acidic residues" evidence="2">
    <location>
        <begin position="351"/>
        <end position="361"/>
    </location>
</feature>